<sequence length="29" mass="3463">NIFPDGEMEAQESIIRHQGRQEIDYEKTK</sequence>
<dbReference type="EMBL" id="BARU01012755">
    <property type="protein sequence ID" value="GAH44545.1"/>
    <property type="molecule type" value="Genomic_DNA"/>
</dbReference>
<feature type="compositionally biased region" description="Acidic residues" evidence="1">
    <location>
        <begin position="1"/>
        <end position="10"/>
    </location>
</feature>
<feature type="region of interest" description="Disordered" evidence="1">
    <location>
        <begin position="1"/>
        <end position="29"/>
    </location>
</feature>
<reference evidence="2" key="1">
    <citation type="journal article" date="2014" name="Front. Microbiol.">
        <title>High frequency of phylogenetically diverse reductive dehalogenase-homologous genes in deep subseafloor sedimentary metagenomes.</title>
        <authorList>
            <person name="Kawai M."/>
            <person name="Futagami T."/>
            <person name="Toyoda A."/>
            <person name="Takaki Y."/>
            <person name="Nishi S."/>
            <person name="Hori S."/>
            <person name="Arai W."/>
            <person name="Tsubouchi T."/>
            <person name="Morono Y."/>
            <person name="Uchiyama I."/>
            <person name="Ito T."/>
            <person name="Fujiyama A."/>
            <person name="Inagaki F."/>
            <person name="Takami H."/>
        </authorList>
    </citation>
    <scope>NUCLEOTIDE SEQUENCE</scope>
    <source>
        <strain evidence="2">Expedition CK06-06</strain>
    </source>
</reference>
<evidence type="ECO:0000256" key="1">
    <source>
        <dbReference type="SAM" id="MobiDB-lite"/>
    </source>
</evidence>
<protein>
    <submittedName>
        <fullName evidence="2">Uncharacterized protein</fullName>
    </submittedName>
</protein>
<evidence type="ECO:0000313" key="2">
    <source>
        <dbReference type="EMBL" id="GAH44545.1"/>
    </source>
</evidence>
<comment type="caution">
    <text evidence="2">The sequence shown here is derived from an EMBL/GenBank/DDBJ whole genome shotgun (WGS) entry which is preliminary data.</text>
</comment>
<gene>
    <name evidence="2" type="ORF">S03H2_23369</name>
</gene>
<name>X1GI99_9ZZZZ</name>
<feature type="compositionally biased region" description="Basic and acidic residues" evidence="1">
    <location>
        <begin position="19"/>
        <end position="29"/>
    </location>
</feature>
<organism evidence="2">
    <name type="scientific">marine sediment metagenome</name>
    <dbReference type="NCBI Taxonomy" id="412755"/>
    <lineage>
        <taxon>unclassified sequences</taxon>
        <taxon>metagenomes</taxon>
        <taxon>ecological metagenomes</taxon>
    </lineage>
</organism>
<feature type="non-terminal residue" evidence="2">
    <location>
        <position position="1"/>
    </location>
</feature>
<dbReference type="AlphaFoldDB" id="X1GI99"/>
<accession>X1GI99</accession>
<proteinExistence type="predicted"/>